<organism evidence="3 4">
    <name type="scientific">Pseudonocardia kongjuensis</name>
    <dbReference type="NCBI Taxonomy" id="102227"/>
    <lineage>
        <taxon>Bacteria</taxon>
        <taxon>Bacillati</taxon>
        <taxon>Actinomycetota</taxon>
        <taxon>Actinomycetes</taxon>
        <taxon>Pseudonocardiales</taxon>
        <taxon>Pseudonocardiaceae</taxon>
        <taxon>Pseudonocardia</taxon>
    </lineage>
</organism>
<dbReference type="Proteomes" id="UP001501414">
    <property type="component" value="Unassembled WGS sequence"/>
</dbReference>
<dbReference type="EMBL" id="BAAAJK010000002">
    <property type="protein sequence ID" value="GAA1380814.1"/>
    <property type="molecule type" value="Genomic_DNA"/>
</dbReference>
<dbReference type="Pfam" id="PF13561">
    <property type="entry name" value="adh_short_C2"/>
    <property type="match status" value="1"/>
</dbReference>
<dbReference type="RefSeq" id="WP_344018017.1">
    <property type="nucleotide sequence ID" value="NZ_BAAAJK010000002.1"/>
</dbReference>
<keyword evidence="4" id="KW-1185">Reference proteome</keyword>
<dbReference type="PROSITE" id="PS00061">
    <property type="entry name" value="ADH_SHORT"/>
    <property type="match status" value="1"/>
</dbReference>
<comment type="similarity">
    <text evidence="1">Belongs to the short-chain dehydrogenases/reductases (SDR) family.</text>
</comment>
<dbReference type="SMART" id="SM00822">
    <property type="entry name" value="PKS_KR"/>
    <property type="match status" value="1"/>
</dbReference>
<dbReference type="InterPro" id="IPR020904">
    <property type="entry name" value="Sc_DH/Rdtase_CS"/>
</dbReference>
<dbReference type="PRINTS" id="PR00080">
    <property type="entry name" value="SDRFAMILY"/>
</dbReference>
<evidence type="ECO:0000313" key="3">
    <source>
        <dbReference type="EMBL" id="GAA1380814.1"/>
    </source>
</evidence>
<evidence type="ECO:0000259" key="2">
    <source>
        <dbReference type="SMART" id="SM00822"/>
    </source>
</evidence>
<accession>A0ABP4I458</accession>
<proteinExistence type="inferred from homology"/>
<dbReference type="SUPFAM" id="SSF51735">
    <property type="entry name" value="NAD(P)-binding Rossmann-fold domains"/>
    <property type="match status" value="1"/>
</dbReference>
<dbReference type="PANTHER" id="PTHR42879:SF2">
    <property type="entry name" value="3-OXOACYL-[ACYL-CARRIER-PROTEIN] REDUCTASE FABG"/>
    <property type="match status" value="1"/>
</dbReference>
<evidence type="ECO:0000256" key="1">
    <source>
        <dbReference type="ARBA" id="ARBA00006484"/>
    </source>
</evidence>
<dbReference type="PANTHER" id="PTHR42879">
    <property type="entry name" value="3-OXOACYL-(ACYL-CARRIER-PROTEIN) REDUCTASE"/>
    <property type="match status" value="1"/>
</dbReference>
<dbReference type="InterPro" id="IPR050259">
    <property type="entry name" value="SDR"/>
</dbReference>
<protein>
    <submittedName>
        <fullName evidence="3">3-oxoacyl-[acyl-carrier-protein] reductase</fullName>
    </submittedName>
</protein>
<dbReference type="Gene3D" id="3.40.50.720">
    <property type="entry name" value="NAD(P)-binding Rossmann-like Domain"/>
    <property type="match status" value="1"/>
</dbReference>
<name>A0ABP4I458_9PSEU</name>
<evidence type="ECO:0000313" key="4">
    <source>
        <dbReference type="Proteomes" id="UP001501414"/>
    </source>
</evidence>
<gene>
    <name evidence="3" type="primary">fabG_3</name>
    <name evidence="3" type="ORF">GCM10009613_05680</name>
</gene>
<sequence length="245" mass="25290">MANLTFDFTGRSVVVTGAARGVGRAIAERFTGAGASVFLVDFDADAVAATAAELGATGIAADVSDTAAVTAVVDRVVTDTGRLDVLVNNAGVLRDGVLWKLTDDDYETVMAVHAGGTFRFTRAAVPQFRAQGSGRVVNVTSYTGLHGNVGQSNYAMAKAGIIGFTRTAAKELARFGVTVNAISPNARTRMVESIPQAKLDELAAQIPMGRFAEPSEMADAVAFLASDEAAYVTGVVLPVDGGLSI</sequence>
<dbReference type="InterPro" id="IPR036291">
    <property type="entry name" value="NAD(P)-bd_dom_sf"/>
</dbReference>
<dbReference type="InterPro" id="IPR002347">
    <property type="entry name" value="SDR_fam"/>
</dbReference>
<reference evidence="4" key="1">
    <citation type="journal article" date="2019" name="Int. J. Syst. Evol. Microbiol.">
        <title>The Global Catalogue of Microorganisms (GCM) 10K type strain sequencing project: providing services to taxonomists for standard genome sequencing and annotation.</title>
        <authorList>
            <consortium name="The Broad Institute Genomics Platform"/>
            <consortium name="The Broad Institute Genome Sequencing Center for Infectious Disease"/>
            <person name="Wu L."/>
            <person name="Ma J."/>
        </authorList>
    </citation>
    <scope>NUCLEOTIDE SEQUENCE [LARGE SCALE GENOMIC DNA]</scope>
    <source>
        <strain evidence="4">JCM 11896</strain>
    </source>
</reference>
<dbReference type="InterPro" id="IPR057326">
    <property type="entry name" value="KR_dom"/>
</dbReference>
<feature type="domain" description="Ketoreductase" evidence="2">
    <location>
        <begin position="11"/>
        <end position="185"/>
    </location>
</feature>
<comment type="caution">
    <text evidence="3">The sequence shown here is derived from an EMBL/GenBank/DDBJ whole genome shotgun (WGS) entry which is preliminary data.</text>
</comment>
<dbReference type="PRINTS" id="PR00081">
    <property type="entry name" value="GDHRDH"/>
</dbReference>